<organism evidence="1 2">
    <name type="scientific">Datura stramonium</name>
    <name type="common">Jimsonweed</name>
    <name type="synonym">Common thornapple</name>
    <dbReference type="NCBI Taxonomy" id="4076"/>
    <lineage>
        <taxon>Eukaryota</taxon>
        <taxon>Viridiplantae</taxon>
        <taxon>Streptophyta</taxon>
        <taxon>Embryophyta</taxon>
        <taxon>Tracheophyta</taxon>
        <taxon>Spermatophyta</taxon>
        <taxon>Magnoliopsida</taxon>
        <taxon>eudicotyledons</taxon>
        <taxon>Gunneridae</taxon>
        <taxon>Pentapetalae</taxon>
        <taxon>asterids</taxon>
        <taxon>lamiids</taxon>
        <taxon>Solanales</taxon>
        <taxon>Solanaceae</taxon>
        <taxon>Solanoideae</taxon>
        <taxon>Datureae</taxon>
        <taxon>Datura</taxon>
    </lineage>
</organism>
<evidence type="ECO:0000313" key="2">
    <source>
        <dbReference type="Proteomes" id="UP000823775"/>
    </source>
</evidence>
<protein>
    <submittedName>
        <fullName evidence="1">Uncharacterized protein</fullName>
    </submittedName>
</protein>
<gene>
    <name evidence="1" type="ORF">HAX54_038814</name>
</gene>
<evidence type="ECO:0000313" key="1">
    <source>
        <dbReference type="EMBL" id="MCD7458646.1"/>
    </source>
</evidence>
<name>A0ABS8SIG8_DATST</name>
<comment type="caution">
    <text evidence="1">The sequence shown here is derived from an EMBL/GenBank/DDBJ whole genome shotgun (WGS) entry which is preliminary data.</text>
</comment>
<reference evidence="1 2" key="1">
    <citation type="journal article" date="2021" name="BMC Genomics">
        <title>Datura genome reveals duplications of psychoactive alkaloid biosynthetic genes and high mutation rate following tissue culture.</title>
        <authorList>
            <person name="Rajewski A."/>
            <person name="Carter-House D."/>
            <person name="Stajich J."/>
            <person name="Litt A."/>
        </authorList>
    </citation>
    <scope>NUCLEOTIDE SEQUENCE [LARGE SCALE GENOMIC DNA]</scope>
    <source>
        <strain evidence="1">AR-01</strain>
    </source>
</reference>
<dbReference type="Proteomes" id="UP000823775">
    <property type="component" value="Unassembled WGS sequence"/>
</dbReference>
<dbReference type="EMBL" id="JACEIK010000533">
    <property type="protein sequence ID" value="MCD7458646.1"/>
    <property type="molecule type" value="Genomic_DNA"/>
</dbReference>
<sequence length="123" mass="14037">MAREYHPGFGNVKFFTRKVAEMCQPMVHGVNGFRVFSKDKGKIIGVEEMGYWRPIFTKSYDIPIESLNLSKRNCCETFQEAVARLSRRSLKAACLTLVATYLLELLASYLLDCMSEEAVARLM</sequence>
<accession>A0ABS8SIG8</accession>
<keyword evidence="2" id="KW-1185">Reference proteome</keyword>
<proteinExistence type="predicted"/>